<accession>A0A816RKJ3</accession>
<dbReference type="AlphaFoldDB" id="A0A816RKJ3"/>
<dbReference type="Proteomes" id="UP000663824">
    <property type="component" value="Unassembled WGS sequence"/>
</dbReference>
<evidence type="ECO:0000313" key="2">
    <source>
        <dbReference type="EMBL" id="CAF2074522.1"/>
    </source>
</evidence>
<proteinExistence type="predicted"/>
<organism evidence="2 3">
    <name type="scientific">Rotaria magnacalcarata</name>
    <dbReference type="NCBI Taxonomy" id="392030"/>
    <lineage>
        <taxon>Eukaryota</taxon>
        <taxon>Metazoa</taxon>
        <taxon>Spiralia</taxon>
        <taxon>Gnathifera</taxon>
        <taxon>Rotifera</taxon>
        <taxon>Eurotatoria</taxon>
        <taxon>Bdelloidea</taxon>
        <taxon>Philodinida</taxon>
        <taxon>Philodinidae</taxon>
        <taxon>Rotaria</taxon>
    </lineage>
</organism>
<reference evidence="2" key="1">
    <citation type="submission" date="2021-02" db="EMBL/GenBank/DDBJ databases">
        <authorList>
            <person name="Nowell W R."/>
        </authorList>
    </citation>
    <scope>NUCLEOTIDE SEQUENCE</scope>
</reference>
<dbReference type="Pfam" id="PF13517">
    <property type="entry name" value="FG-GAP_3"/>
    <property type="match status" value="5"/>
</dbReference>
<dbReference type="SUPFAM" id="SSF69318">
    <property type="entry name" value="Integrin alpha N-terminal domain"/>
    <property type="match status" value="3"/>
</dbReference>
<dbReference type="InterPro" id="IPR028994">
    <property type="entry name" value="Integrin_alpha_N"/>
</dbReference>
<dbReference type="EMBL" id="CAJNRE010008649">
    <property type="protein sequence ID" value="CAF2074522.1"/>
    <property type="molecule type" value="Genomic_DNA"/>
</dbReference>
<gene>
    <name evidence="2" type="ORF">MBJ925_LOCUS17317</name>
</gene>
<dbReference type="Gene3D" id="2.30.30.100">
    <property type="match status" value="1"/>
</dbReference>
<dbReference type="PANTHER" id="PTHR46580:SF4">
    <property type="entry name" value="ATP_GTP-BINDING PROTEIN"/>
    <property type="match status" value="1"/>
</dbReference>
<comment type="caution">
    <text evidence="2">The sequence shown here is derived from an EMBL/GenBank/DDBJ whole genome shotgun (WGS) entry which is preliminary data.</text>
</comment>
<protein>
    <recommendedName>
        <fullName evidence="4">VCBS repeat-containing protein</fullName>
    </recommendedName>
</protein>
<dbReference type="Gene3D" id="2.130.10.130">
    <property type="entry name" value="Integrin alpha, N-terminal"/>
    <property type="match status" value="4"/>
</dbReference>
<keyword evidence="1" id="KW-0732">Signal</keyword>
<evidence type="ECO:0000256" key="1">
    <source>
        <dbReference type="ARBA" id="ARBA00022729"/>
    </source>
</evidence>
<dbReference type="PANTHER" id="PTHR46580">
    <property type="entry name" value="SENSOR KINASE-RELATED"/>
    <property type="match status" value="1"/>
</dbReference>
<dbReference type="InterPro" id="IPR013517">
    <property type="entry name" value="FG-GAP"/>
</dbReference>
<sequence length="755" mass="81350">MVNERYTNDIDIFFGYENGQFLGNSVTVVTSSSVPYSIVVDHFNNDSAFDFVVANYDHYSIAKDTEEFSTNTAYSTGFQSNPYTVSVGDMNHDNRLDIVVVNYGTDNLLVFFGKGDGTFSQSNSYPTGPNSTPFGVLIADFNDDNYLDIATANTCEESDSTPTSAAVGDINNDTRPDLIIAHYSIDSIGVFLGNGDGTFASETVYSAGYNSRPTFVALADLNGDDRLDVAVVLNNYFSVGIFFGYYNSPFTVPAFYSSSSMLTPFALTAAYFDNNSRLDLVATAYDDGILAVYLQFENGTFQSSTIYDTGNNTGLYSVAVGDFNNDSRIDIIVGNYHSDNIALFLEFRNGSFRSAISYSTELDFGPYSVLVGDFNNDDRLDGVGSKSQPTALVVGDLNNDTRLDIVVINYSAVAIGVFLGNGDGTFSSQTEYYTGYYYSCPWGLALTDFNNDVLLDIAVCNQCGYNLGIFIVKGDGKFSDQTTYPTGLNSLPTGIDVGDFNNDHHMDIALVNYEKCSTGSLSGSYWVFVGDFNKDGNLDFVAALSLSGGIGVCFGDGNGSFSNIALFRTGTATYPCCCLGDIGGVVTLWGDQNRIFLVPITYSTGLNASSQALAISDFNKDQHLDVAATYSKSSSVGLFFGYGNGSLSNEVTYSTAVNSQSRSIAVGDLNNDTILDIVVTNSNTNNIGVLLGLGNETFKNLTTYPTDTLADPVSIAIVDLNKDNNLDVAVTNNRANSINIFQGNGDGHFRLAFHI</sequence>
<evidence type="ECO:0008006" key="4">
    <source>
        <dbReference type="Google" id="ProtNLM"/>
    </source>
</evidence>
<name>A0A816RKJ3_9BILA</name>
<evidence type="ECO:0000313" key="3">
    <source>
        <dbReference type="Proteomes" id="UP000663824"/>
    </source>
</evidence>